<dbReference type="AlphaFoldDB" id="A0A1M5PA74"/>
<keyword evidence="1" id="KW-0489">Methyltransferase</keyword>
<dbReference type="PANTHER" id="PTHR13090:SF1">
    <property type="entry name" value="ARGININE-HYDROXYLASE NDUFAF5, MITOCHONDRIAL"/>
    <property type="match status" value="1"/>
</dbReference>
<dbReference type="PANTHER" id="PTHR13090">
    <property type="entry name" value="ARGININE-HYDROXYLASE NDUFAF5, MITOCHONDRIAL"/>
    <property type="match status" value="1"/>
</dbReference>
<gene>
    <name evidence="4" type="ORF">SAMN04488044_1756</name>
</gene>
<organism evidence="4 5">
    <name type="scientific">Cognatishimia maritima</name>
    <dbReference type="NCBI Taxonomy" id="870908"/>
    <lineage>
        <taxon>Bacteria</taxon>
        <taxon>Pseudomonadati</taxon>
        <taxon>Pseudomonadota</taxon>
        <taxon>Alphaproteobacteria</taxon>
        <taxon>Rhodobacterales</taxon>
        <taxon>Paracoccaceae</taxon>
        <taxon>Cognatishimia</taxon>
    </lineage>
</organism>
<dbReference type="Gene3D" id="3.40.50.150">
    <property type="entry name" value="Vaccinia Virus protein VP39"/>
    <property type="match status" value="1"/>
</dbReference>
<evidence type="ECO:0008006" key="6">
    <source>
        <dbReference type="Google" id="ProtNLM"/>
    </source>
</evidence>
<sequence>MVRIMQNAPLLTDRTALLAHRARADHEGDLFLHTNAADDLQDRLSMVNRTFTAPAIVTPYPAIWEGRLPNAVIVPDEDVLALTPRAHDLVIHAMALHWANDPVGQLIQCRHALKNDGLFLAASFGGQTLQELRASLAQAESELTGGLSPRVLPMGEIRDLGGLLQRAGFSLPVADGLPLTASYQTAFHLMKDLRAMGETNALVNRRRAFTRPSILRRAAEIYAANYAQDERITATFELIFMTGWAPDDSQPKPLRPGSAAQRLADALGTSEGRLPSD</sequence>
<keyword evidence="5" id="KW-1185">Reference proteome</keyword>
<evidence type="ECO:0000256" key="1">
    <source>
        <dbReference type="ARBA" id="ARBA00022603"/>
    </source>
</evidence>
<dbReference type="STRING" id="870908.SAMN04488044_1756"/>
<name>A0A1M5PA74_9RHOB</name>
<dbReference type="Proteomes" id="UP000184211">
    <property type="component" value="Unassembled WGS sequence"/>
</dbReference>
<protein>
    <recommendedName>
        <fullName evidence="6">Methyltransferase domain-containing protein</fullName>
    </recommendedName>
</protein>
<accession>A0A1M5PA74</accession>
<evidence type="ECO:0000256" key="3">
    <source>
        <dbReference type="SAM" id="MobiDB-lite"/>
    </source>
</evidence>
<dbReference type="EMBL" id="FQWM01000002">
    <property type="protein sequence ID" value="SHG98585.1"/>
    <property type="molecule type" value="Genomic_DNA"/>
</dbReference>
<evidence type="ECO:0000256" key="2">
    <source>
        <dbReference type="ARBA" id="ARBA00022679"/>
    </source>
</evidence>
<evidence type="ECO:0000313" key="5">
    <source>
        <dbReference type="Proteomes" id="UP000184211"/>
    </source>
</evidence>
<dbReference type="InterPro" id="IPR029063">
    <property type="entry name" value="SAM-dependent_MTases_sf"/>
</dbReference>
<reference evidence="5" key="1">
    <citation type="submission" date="2016-11" db="EMBL/GenBank/DDBJ databases">
        <authorList>
            <person name="Varghese N."/>
            <person name="Submissions S."/>
        </authorList>
    </citation>
    <scope>NUCLEOTIDE SEQUENCE [LARGE SCALE GENOMIC DNA]</scope>
    <source>
        <strain evidence="5">DSM 28223</strain>
    </source>
</reference>
<dbReference type="GO" id="GO:0032259">
    <property type="term" value="P:methylation"/>
    <property type="evidence" value="ECO:0007669"/>
    <property type="project" value="UniProtKB-KW"/>
</dbReference>
<evidence type="ECO:0000313" key="4">
    <source>
        <dbReference type="EMBL" id="SHG98585.1"/>
    </source>
</evidence>
<dbReference type="GO" id="GO:0008168">
    <property type="term" value="F:methyltransferase activity"/>
    <property type="evidence" value="ECO:0007669"/>
    <property type="project" value="UniProtKB-KW"/>
</dbReference>
<keyword evidence="2" id="KW-0808">Transferase</keyword>
<feature type="region of interest" description="Disordered" evidence="3">
    <location>
        <begin position="247"/>
        <end position="277"/>
    </location>
</feature>
<proteinExistence type="predicted"/>
<dbReference type="InterPro" id="IPR050602">
    <property type="entry name" value="Malonyl-ACP_OMT"/>
</dbReference>
<dbReference type="SUPFAM" id="SSF53335">
    <property type="entry name" value="S-adenosyl-L-methionine-dependent methyltransferases"/>
    <property type="match status" value="1"/>
</dbReference>